<dbReference type="Gene3D" id="3.40.30.10">
    <property type="entry name" value="Glutaredoxin"/>
    <property type="match status" value="1"/>
</dbReference>
<dbReference type="SUPFAM" id="SSF52833">
    <property type="entry name" value="Thioredoxin-like"/>
    <property type="match status" value="1"/>
</dbReference>
<name>A0A9W6H3V6_9MICO</name>
<organism evidence="4 5">
    <name type="scientific">Microbacterium barkeri</name>
    <dbReference type="NCBI Taxonomy" id="33917"/>
    <lineage>
        <taxon>Bacteria</taxon>
        <taxon>Bacillati</taxon>
        <taxon>Actinomycetota</taxon>
        <taxon>Actinomycetes</taxon>
        <taxon>Micrococcales</taxon>
        <taxon>Microbacteriaceae</taxon>
        <taxon>Microbacterium</taxon>
    </lineage>
</organism>
<protein>
    <recommendedName>
        <fullName evidence="3">Thioredoxin-like fold domain-containing protein</fullName>
    </recommendedName>
</protein>
<keyword evidence="2" id="KW-1133">Transmembrane helix</keyword>
<evidence type="ECO:0000259" key="3">
    <source>
        <dbReference type="Pfam" id="PF13462"/>
    </source>
</evidence>
<dbReference type="EMBL" id="BSEJ01000009">
    <property type="protein sequence ID" value="GLJ61866.1"/>
    <property type="molecule type" value="Genomic_DNA"/>
</dbReference>
<dbReference type="InterPro" id="IPR036249">
    <property type="entry name" value="Thioredoxin-like_sf"/>
</dbReference>
<dbReference type="InterPro" id="IPR012336">
    <property type="entry name" value="Thioredoxin-like_fold"/>
</dbReference>
<keyword evidence="5" id="KW-1185">Reference proteome</keyword>
<keyword evidence="2" id="KW-0812">Transmembrane</keyword>
<proteinExistence type="predicted"/>
<sequence>MTNENPIVPPGSERRDAVREKAQKVKAKQTRAKMLRRGGITLVIVAGVAAIAFAVTSVVVPALNRPTLTPENLEDDGIVVADSDDLSPMVTSSLEATEPAAPEAERASSASAVSIRVYVDYLSEGSAQFEQTNSSQLAEWVAQGAADLSYHPVALLTAKSNGSKYSLRAAGAVACVRTHAPESALAFNHELLVEQPSVDSEGYTDKELAALAAAVGVDDTKAVRECIENEDFVTWASETTQRVLEEPLPDTEDVRLTGAPMILVNGRPYQGQLDDPAEFAQFVLTVSSEAYYSTASPTPTPAEEPEATEEPEPAPSETAEPEPTETPAE</sequence>
<feature type="region of interest" description="Disordered" evidence="1">
    <location>
        <begin position="1"/>
        <end position="20"/>
    </location>
</feature>
<keyword evidence="2" id="KW-0472">Membrane</keyword>
<feature type="compositionally biased region" description="Acidic residues" evidence="1">
    <location>
        <begin position="303"/>
        <end position="312"/>
    </location>
</feature>
<dbReference type="AlphaFoldDB" id="A0A9W6H3V6"/>
<dbReference type="RefSeq" id="WP_271173578.1">
    <property type="nucleotide sequence ID" value="NZ_BSEJ01000009.1"/>
</dbReference>
<feature type="domain" description="Thioredoxin-like fold" evidence="3">
    <location>
        <begin position="110"/>
        <end position="273"/>
    </location>
</feature>
<comment type="caution">
    <text evidence="4">The sequence shown here is derived from an EMBL/GenBank/DDBJ whole genome shotgun (WGS) entry which is preliminary data.</text>
</comment>
<evidence type="ECO:0000313" key="4">
    <source>
        <dbReference type="EMBL" id="GLJ61866.1"/>
    </source>
</evidence>
<gene>
    <name evidence="4" type="ORF">GCM10017576_19960</name>
</gene>
<dbReference type="Proteomes" id="UP001142462">
    <property type="component" value="Unassembled WGS sequence"/>
</dbReference>
<evidence type="ECO:0000256" key="2">
    <source>
        <dbReference type="SAM" id="Phobius"/>
    </source>
</evidence>
<feature type="transmembrane region" description="Helical" evidence="2">
    <location>
        <begin position="40"/>
        <end position="63"/>
    </location>
</feature>
<evidence type="ECO:0000256" key="1">
    <source>
        <dbReference type="SAM" id="MobiDB-lite"/>
    </source>
</evidence>
<accession>A0A9W6H3V6</accession>
<feature type="region of interest" description="Disordered" evidence="1">
    <location>
        <begin position="291"/>
        <end position="329"/>
    </location>
</feature>
<evidence type="ECO:0000313" key="5">
    <source>
        <dbReference type="Proteomes" id="UP001142462"/>
    </source>
</evidence>
<reference evidence="4" key="1">
    <citation type="journal article" date="2014" name="Int. J. Syst. Evol. Microbiol.">
        <title>Complete genome sequence of Corynebacterium casei LMG S-19264T (=DSM 44701T), isolated from a smear-ripened cheese.</title>
        <authorList>
            <consortium name="US DOE Joint Genome Institute (JGI-PGF)"/>
            <person name="Walter F."/>
            <person name="Albersmeier A."/>
            <person name="Kalinowski J."/>
            <person name="Ruckert C."/>
        </authorList>
    </citation>
    <scope>NUCLEOTIDE SEQUENCE</scope>
    <source>
        <strain evidence="4">VKM Ac-1020</strain>
    </source>
</reference>
<feature type="compositionally biased region" description="Acidic residues" evidence="1">
    <location>
        <begin position="319"/>
        <end position="329"/>
    </location>
</feature>
<reference evidence="4" key="2">
    <citation type="submission" date="2023-01" db="EMBL/GenBank/DDBJ databases">
        <authorList>
            <person name="Sun Q."/>
            <person name="Evtushenko L."/>
        </authorList>
    </citation>
    <scope>NUCLEOTIDE SEQUENCE</scope>
    <source>
        <strain evidence="4">VKM Ac-1020</strain>
    </source>
</reference>
<dbReference type="Pfam" id="PF13462">
    <property type="entry name" value="Thioredoxin_4"/>
    <property type="match status" value="1"/>
</dbReference>